<dbReference type="RefSeq" id="WP_344309018.1">
    <property type="nucleotide sequence ID" value="NZ_BAAANY010000007.1"/>
</dbReference>
<proteinExistence type="predicted"/>
<comment type="caution">
    <text evidence="1">The sequence shown here is derived from an EMBL/GenBank/DDBJ whole genome shotgun (WGS) entry which is preliminary data.</text>
</comment>
<dbReference type="Proteomes" id="UP001500618">
    <property type="component" value="Unassembled WGS sequence"/>
</dbReference>
<protein>
    <submittedName>
        <fullName evidence="1">AAA family ATPase</fullName>
    </submittedName>
</protein>
<gene>
    <name evidence="1" type="ORF">GCM10009765_19040</name>
</gene>
<dbReference type="Pfam" id="PF13671">
    <property type="entry name" value="AAA_33"/>
    <property type="match status" value="1"/>
</dbReference>
<accession>A0ABN2GE49</accession>
<dbReference type="EMBL" id="BAAANY010000007">
    <property type="protein sequence ID" value="GAA1669744.1"/>
    <property type="molecule type" value="Genomic_DNA"/>
</dbReference>
<sequence>MLIWLNGTFGAGKTATANELTEVLADCRVYDPELVGALLRHSLGDIPVDDFQDWTPWRPLVAEGAIQLARFTHRPWVVPQTLLREEYYQEIFDRFRSEEVSAFMVLLDAEEEVLRDRIEKSDEFADDPAVSGKVRDWRLAHLRTYAQSRDWMASVADLVIDTSELTAAQAAKTVLAEYLRTA</sequence>
<name>A0ABN2GE49_9ACTN</name>
<reference evidence="1 2" key="1">
    <citation type="journal article" date="2019" name="Int. J. Syst. Evol. Microbiol.">
        <title>The Global Catalogue of Microorganisms (GCM) 10K type strain sequencing project: providing services to taxonomists for standard genome sequencing and annotation.</title>
        <authorList>
            <consortium name="The Broad Institute Genomics Platform"/>
            <consortium name="The Broad Institute Genome Sequencing Center for Infectious Disease"/>
            <person name="Wu L."/>
            <person name="Ma J."/>
        </authorList>
    </citation>
    <scope>NUCLEOTIDE SEQUENCE [LARGE SCALE GENOMIC DNA]</scope>
    <source>
        <strain evidence="1 2">JCM 14718</strain>
    </source>
</reference>
<keyword evidence="2" id="KW-1185">Reference proteome</keyword>
<dbReference type="InterPro" id="IPR027417">
    <property type="entry name" value="P-loop_NTPase"/>
</dbReference>
<evidence type="ECO:0000313" key="1">
    <source>
        <dbReference type="EMBL" id="GAA1669744.1"/>
    </source>
</evidence>
<dbReference type="SUPFAM" id="SSF52540">
    <property type="entry name" value="P-loop containing nucleoside triphosphate hydrolases"/>
    <property type="match status" value="1"/>
</dbReference>
<organism evidence="1 2">
    <name type="scientific">Fodinicola feengrottensis</name>
    <dbReference type="NCBI Taxonomy" id="435914"/>
    <lineage>
        <taxon>Bacteria</taxon>
        <taxon>Bacillati</taxon>
        <taxon>Actinomycetota</taxon>
        <taxon>Actinomycetes</taxon>
        <taxon>Mycobacteriales</taxon>
        <taxon>Fodinicola</taxon>
    </lineage>
</organism>
<evidence type="ECO:0000313" key="2">
    <source>
        <dbReference type="Proteomes" id="UP001500618"/>
    </source>
</evidence>
<dbReference type="Gene3D" id="3.40.50.300">
    <property type="entry name" value="P-loop containing nucleotide triphosphate hydrolases"/>
    <property type="match status" value="1"/>
</dbReference>